<comment type="similarity">
    <text evidence="7">Belongs to the nucleoporin Nup84/Nup107 family.</text>
</comment>
<dbReference type="OrthoDB" id="3098at2759"/>
<keyword evidence="6 7" id="KW-0539">Nucleus</keyword>
<evidence type="ECO:0000256" key="4">
    <source>
        <dbReference type="ARBA" id="ARBA00023010"/>
    </source>
</evidence>
<protein>
    <recommendedName>
        <fullName evidence="7">Nuclear pore complex protein</fullName>
    </recommendedName>
</protein>
<keyword evidence="5 7" id="KW-0906">Nuclear pore complex</keyword>
<evidence type="ECO:0000256" key="2">
    <source>
        <dbReference type="ARBA" id="ARBA00022816"/>
    </source>
</evidence>
<proteinExistence type="inferred from homology"/>
<keyword evidence="3" id="KW-0653">Protein transport</keyword>
<dbReference type="Gene3D" id="1.20.190.50">
    <property type="match status" value="1"/>
</dbReference>
<comment type="subunit">
    <text evidence="7">Part of the nuclear pore complex (NPC).</text>
</comment>
<evidence type="ECO:0000256" key="1">
    <source>
        <dbReference type="ARBA" id="ARBA00022448"/>
    </source>
</evidence>
<dbReference type="GO" id="GO:0006606">
    <property type="term" value="P:protein import into nucleus"/>
    <property type="evidence" value="ECO:0007669"/>
    <property type="project" value="TreeGrafter"/>
</dbReference>
<dbReference type="GO" id="GO:0031965">
    <property type="term" value="C:nuclear membrane"/>
    <property type="evidence" value="ECO:0007669"/>
    <property type="project" value="UniProtKB-SubCell"/>
</dbReference>
<keyword evidence="7" id="KW-0472">Membrane</keyword>
<evidence type="ECO:0000256" key="7">
    <source>
        <dbReference type="RuleBase" id="RU365072"/>
    </source>
</evidence>
<dbReference type="EMBL" id="NAJL01000017">
    <property type="protein sequence ID" value="TKA28700.1"/>
    <property type="molecule type" value="Genomic_DNA"/>
</dbReference>
<gene>
    <name evidence="9" type="ORF">B0A50_03028</name>
</gene>
<sequence>MPPETRRSQVGSQANAVKRVSRKRAPPAVNRKDASSWSFLDTRNDDDHVLLSTEEQDRDDDGEHEDEDEDEGHIVLDGPAHVDAAVTPLRETADRVGQEVEQFAACLDKFLKVLPEREDKLVAATEVVGKFQQIAEVAALRLQDRHDKERMVQLRKEWAQRAEMPDQRGSLRLSATSVLEGRRANEVKELRQWQQEADLWALFKLTLELHCRPGPTATAAREREKEREKKLAELGQPHRYTTEAELYERCLIADDFARERALVKKWLEETADHQEADLSGVMEELELRSGAGKGLWSKGWLQTRERIKKEKRLRSWPSPSDSSVLPQIRTDSGEEMLVTTLDPDAPNRQQRALEKEDRFYEKAVWVACWEMLRRGKPWEEIKIWCEERNEGWRAAALFAMDNKTASSHGAWRKMCYLASESTCANEYEAAVYGLVSGNMKAVEKVCKSFDDYLYAYYSTTLTRHFESYLQREFPHRVPALGVRHASTDHSFGDVNNAREKFKSLVKRLREGATKEEAGKPLKLIQAFLLDNDAGGLVFNTGLAASDLDSMRGGDENTIERVRPPPAQLSPEAQIVLDPQALRIAAHIYIVTRALDAGAPTEETAGAEENVLVSYLQALRARGQRDYAPMYASQLQYARYVIVMASYLQDVSGSREQHDLLSLMQTNFRMDVVAILSEQVSYIVSHHFTVLAPPDRPLQVVEECEEDSLYPGRRIREDFMPDGWDEGDMLLARSLDWFRLLHGEWKVTFANLGLALRKALVAGHVGCAMMIARKFPFSNLSESKAGAVLGKPVNIMDRGAPQPAQGSEEAIRWEVLRRQARTYYELEQLVHAILALADWVAVERTYTTNPRPLAASAPPLELKGAKGALDEAMVPLLQPSFLREATDDAEAIDLRWLRRTYLPEIIIAYNTALFTAGPIISRDAYIESMDLSNAIADEGSGLADAFVQAGRMRELVGTFALASKMMLVMKEAGKKRKANKEGKELGMWEIGPQGQGALQGVVGGAADAEVP</sequence>
<evidence type="ECO:0000256" key="5">
    <source>
        <dbReference type="ARBA" id="ARBA00023132"/>
    </source>
</evidence>
<evidence type="ECO:0000256" key="3">
    <source>
        <dbReference type="ARBA" id="ARBA00022927"/>
    </source>
</evidence>
<dbReference type="InterPro" id="IPR007252">
    <property type="entry name" value="Nup84/Nup107"/>
</dbReference>
<dbReference type="Pfam" id="PF04121">
    <property type="entry name" value="Nup84_Nup100"/>
    <property type="match status" value="1"/>
</dbReference>
<comment type="function">
    <text evidence="7">Functions as a component of the nuclear pore complex (NPC).</text>
</comment>
<dbReference type="PANTHER" id="PTHR13003">
    <property type="entry name" value="NUP107-RELATED"/>
    <property type="match status" value="1"/>
</dbReference>
<feature type="compositionally biased region" description="Acidic residues" evidence="8">
    <location>
        <begin position="54"/>
        <end position="71"/>
    </location>
</feature>
<comment type="subcellular location">
    <subcellularLocation>
        <location evidence="7">Nucleus</location>
        <location evidence="7">Nuclear pore complex</location>
    </subcellularLocation>
    <subcellularLocation>
        <location evidence="7">Nucleus membrane</location>
    </subcellularLocation>
</comment>
<feature type="region of interest" description="Disordered" evidence="8">
    <location>
        <begin position="1"/>
        <end position="79"/>
    </location>
</feature>
<dbReference type="AlphaFoldDB" id="A0A4U0U1B6"/>
<reference evidence="9 10" key="1">
    <citation type="submission" date="2017-03" db="EMBL/GenBank/DDBJ databases">
        <title>Genomes of endolithic fungi from Antarctica.</title>
        <authorList>
            <person name="Coleine C."/>
            <person name="Masonjones S."/>
            <person name="Stajich J.E."/>
        </authorList>
    </citation>
    <scope>NUCLEOTIDE SEQUENCE [LARGE SCALE GENOMIC DNA]</scope>
    <source>
        <strain evidence="9 10">CCFEE 6315</strain>
    </source>
</reference>
<dbReference type="GO" id="GO:0017056">
    <property type="term" value="F:structural constituent of nuclear pore"/>
    <property type="evidence" value="ECO:0007669"/>
    <property type="project" value="UniProtKB-UniRule"/>
</dbReference>
<dbReference type="Proteomes" id="UP000308549">
    <property type="component" value="Unassembled WGS sequence"/>
</dbReference>
<evidence type="ECO:0000313" key="9">
    <source>
        <dbReference type="EMBL" id="TKA28700.1"/>
    </source>
</evidence>
<dbReference type="GO" id="GO:0031080">
    <property type="term" value="C:nuclear pore outer ring"/>
    <property type="evidence" value="ECO:0007669"/>
    <property type="project" value="TreeGrafter"/>
</dbReference>
<organism evidence="9 10">
    <name type="scientific">Salinomyces thailandicus</name>
    <dbReference type="NCBI Taxonomy" id="706561"/>
    <lineage>
        <taxon>Eukaryota</taxon>
        <taxon>Fungi</taxon>
        <taxon>Dikarya</taxon>
        <taxon>Ascomycota</taxon>
        <taxon>Pezizomycotina</taxon>
        <taxon>Dothideomycetes</taxon>
        <taxon>Dothideomycetidae</taxon>
        <taxon>Mycosphaerellales</taxon>
        <taxon>Teratosphaeriaceae</taxon>
        <taxon>Salinomyces</taxon>
    </lineage>
</organism>
<keyword evidence="1 7" id="KW-0813">Transport</keyword>
<evidence type="ECO:0000256" key="8">
    <source>
        <dbReference type="SAM" id="MobiDB-lite"/>
    </source>
</evidence>
<dbReference type="GO" id="GO:0006406">
    <property type="term" value="P:mRNA export from nucleus"/>
    <property type="evidence" value="ECO:0007669"/>
    <property type="project" value="TreeGrafter"/>
</dbReference>
<keyword evidence="10" id="KW-1185">Reference proteome</keyword>
<keyword evidence="4 7" id="KW-0811">Translocation</keyword>
<evidence type="ECO:0000256" key="6">
    <source>
        <dbReference type="ARBA" id="ARBA00023242"/>
    </source>
</evidence>
<keyword evidence="2" id="KW-0509">mRNA transport</keyword>
<name>A0A4U0U1B6_9PEZI</name>
<dbReference type="PANTHER" id="PTHR13003:SF2">
    <property type="entry name" value="NUCLEAR PORE COMPLEX PROTEIN NUP107"/>
    <property type="match status" value="1"/>
</dbReference>
<accession>A0A4U0U1B6</accession>
<dbReference type="Gene3D" id="1.10.3450.20">
    <property type="match status" value="1"/>
</dbReference>
<dbReference type="GO" id="GO:0000973">
    <property type="term" value="P:post-transcriptional tethering of RNA polymerase II gene DNA at nuclear periphery"/>
    <property type="evidence" value="ECO:0007669"/>
    <property type="project" value="TreeGrafter"/>
</dbReference>
<comment type="caution">
    <text evidence="9">The sequence shown here is derived from an EMBL/GenBank/DDBJ whole genome shotgun (WGS) entry which is preliminary data.</text>
</comment>
<evidence type="ECO:0000313" key="10">
    <source>
        <dbReference type="Proteomes" id="UP000308549"/>
    </source>
</evidence>